<accession>A0A212CWB4</accession>
<gene>
    <name evidence="2" type="ORF">Celaphus_00005609</name>
</gene>
<dbReference type="AlphaFoldDB" id="A0A212CWB4"/>
<dbReference type="OrthoDB" id="9971371at2759"/>
<name>A0A212CWB4_CEREH</name>
<feature type="region of interest" description="Disordered" evidence="1">
    <location>
        <begin position="57"/>
        <end position="86"/>
    </location>
</feature>
<dbReference type="Proteomes" id="UP000242450">
    <property type="component" value="Chromosome 11"/>
</dbReference>
<evidence type="ECO:0000313" key="3">
    <source>
        <dbReference type="Proteomes" id="UP000242450"/>
    </source>
</evidence>
<keyword evidence="3" id="KW-1185">Reference proteome</keyword>
<evidence type="ECO:0000313" key="2">
    <source>
        <dbReference type="EMBL" id="OWK10265.1"/>
    </source>
</evidence>
<dbReference type="InterPro" id="IPR031365">
    <property type="entry name" value="CMIP6"/>
</dbReference>
<organism evidence="2 3">
    <name type="scientific">Cervus elaphus hippelaphus</name>
    <name type="common">European red deer</name>
    <dbReference type="NCBI Taxonomy" id="46360"/>
    <lineage>
        <taxon>Eukaryota</taxon>
        <taxon>Metazoa</taxon>
        <taxon>Chordata</taxon>
        <taxon>Craniata</taxon>
        <taxon>Vertebrata</taxon>
        <taxon>Euteleostomi</taxon>
        <taxon>Mammalia</taxon>
        <taxon>Eutheria</taxon>
        <taxon>Laurasiatheria</taxon>
        <taxon>Artiodactyla</taxon>
        <taxon>Ruminantia</taxon>
        <taxon>Pecora</taxon>
        <taxon>Cervidae</taxon>
        <taxon>Cervinae</taxon>
        <taxon>Cervus</taxon>
    </lineage>
</organism>
<comment type="caution">
    <text evidence="2">The sequence shown here is derived from an EMBL/GenBank/DDBJ whole genome shotgun (WGS) entry which is preliminary data.</text>
</comment>
<dbReference type="Pfam" id="PF15667">
    <property type="entry name" value="CMIP6"/>
    <property type="match status" value="1"/>
</dbReference>
<feature type="non-terminal residue" evidence="2">
    <location>
        <position position="1"/>
    </location>
</feature>
<reference evidence="2 3" key="1">
    <citation type="journal article" date="2018" name="Mol. Genet. Genomics">
        <title>The red deer Cervus elaphus genome CerEla1.0: sequencing, annotating, genes, and chromosomes.</title>
        <authorList>
            <person name="Bana N.A."/>
            <person name="Nyiri A."/>
            <person name="Nagy J."/>
            <person name="Frank K."/>
            <person name="Nagy T."/>
            <person name="Steger V."/>
            <person name="Schiller M."/>
            <person name="Lakatos P."/>
            <person name="Sugar L."/>
            <person name="Horn P."/>
            <person name="Barta E."/>
            <person name="Orosz L."/>
        </authorList>
    </citation>
    <scope>NUCLEOTIDE SEQUENCE [LARGE SCALE GENOMIC DNA]</scope>
    <source>
        <strain evidence="2">Hungarian</strain>
    </source>
</reference>
<proteinExistence type="predicted"/>
<dbReference type="EMBL" id="MKHE01000011">
    <property type="protein sequence ID" value="OWK10265.1"/>
    <property type="molecule type" value="Genomic_DNA"/>
</dbReference>
<evidence type="ECO:0000256" key="1">
    <source>
        <dbReference type="SAM" id="MobiDB-lite"/>
    </source>
</evidence>
<protein>
    <submittedName>
        <fullName evidence="2">Uncharacterized protein</fullName>
    </submittedName>
</protein>
<feature type="non-terminal residue" evidence="2">
    <location>
        <position position="145"/>
    </location>
</feature>
<dbReference type="PANTHER" id="PTHR35087:SF1">
    <property type="entry name" value="RIKEN CDNA 4930505A04 GENE"/>
    <property type="match status" value="1"/>
</dbReference>
<dbReference type="PANTHER" id="PTHR35087">
    <property type="entry name" value="SIMILAR TO HYPOTHETICAL PROTEIN FLJ40298"/>
    <property type="match status" value="1"/>
</dbReference>
<sequence>ELQRNFRERISFIHQYDARKTPNEPIRGKRHGVFVQTEIKPGSRPTVPERTEVLLNTSGSCSSEQSKKTEKGNSAEGKMISPGLCRQNSQELLETKTHLSETDIRVAANASPRSPERREKTAKVFQIAAVNALLTRHDPLSPPIK</sequence>